<name>A0A917JM15_9GAMM</name>
<evidence type="ECO:0000256" key="2">
    <source>
        <dbReference type="SAM" id="SignalP"/>
    </source>
</evidence>
<dbReference type="Gene3D" id="2.60.40.2540">
    <property type="match status" value="1"/>
</dbReference>
<dbReference type="InterPro" id="IPR036737">
    <property type="entry name" value="OmpA-like_sf"/>
</dbReference>
<dbReference type="PANTHER" id="PTHR30329">
    <property type="entry name" value="STATOR ELEMENT OF FLAGELLAR MOTOR COMPLEX"/>
    <property type="match status" value="1"/>
</dbReference>
<dbReference type="PANTHER" id="PTHR30329:SF17">
    <property type="entry name" value="LIPOPROTEIN YFIB-RELATED"/>
    <property type="match status" value="1"/>
</dbReference>
<protein>
    <submittedName>
        <fullName evidence="4">Smf-dependent flagellar motor protein MotY</fullName>
    </submittedName>
</protein>
<organism evidence="4 5">
    <name type="scientific">Shewanella gelidii</name>
    <dbReference type="NCBI Taxonomy" id="1642821"/>
    <lineage>
        <taxon>Bacteria</taxon>
        <taxon>Pseudomonadati</taxon>
        <taxon>Pseudomonadota</taxon>
        <taxon>Gammaproteobacteria</taxon>
        <taxon>Alteromonadales</taxon>
        <taxon>Shewanellaceae</taxon>
        <taxon>Shewanella</taxon>
    </lineage>
</organism>
<evidence type="ECO:0000313" key="4">
    <source>
        <dbReference type="EMBL" id="GGI76968.1"/>
    </source>
</evidence>
<dbReference type="CDD" id="cd07185">
    <property type="entry name" value="OmpA_C-like"/>
    <property type="match status" value="1"/>
</dbReference>
<evidence type="ECO:0000256" key="1">
    <source>
        <dbReference type="PROSITE-ProRule" id="PRU00473"/>
    </source>
</evidence>
<keyword evidence="2" id="KW-0732">Signal</keyword>
<evidence type="ECO:0000313" key="5">
    <source>
        <dbReference type="Proteomes" id="UP000613743"/>
    </source>
</evidence>
<dbReference type="Pfam" id="PF18393">
    <property type="entry name" value="MotY_N"/>
    <property type="match status" value="1"/>
</dbReference>
<dbReference type="InterPro" id="IPR050330">
    <property type="entry name" value="Bact_OuterMem_StrucFunc"/>
</dbReference>
<dbReference type="InterPro" id="IPR041544">
    <property type="entry name" value="MotY_N"/>
</dbReference>
<accession>A0A917JM15</accession>
<keyword evidence="1" id="KW-0472">Membrane</keyword>
<dbReference type="Proteomes" id="UP000613743">
    <property type="component" value="Unassembled WGS sequence"/>
</dbReference>
<dbReference type="SUPFAM" id="SSF103088">
    <property type="entry name" value="OmpA-like"/>
    <property type="match status" value="1"/>
</dbReference>
<reference evidence="4" key="1">
    <citation type="journal article" date="2014" name="Int. J. Syst. Evol. Microbiol.">
        <title>Complete genome sequence of Corynebacterium casei LMG S-19264T (=DSM 44701T), isolated from a smear-ripened cheese.</title>
        <authorList>
            <consortium name="US DOE Joint Genome Institute (JGI-PGF)"/>
            <person name="Walter F."/>
            <person name="Albersmeier A."/>
            <person name="Kalinowski J."/>
            <person name="Ruckert C."/>
        </authorList>
    </citation>
    <scope>NUCLEOTIDE SEQUENCE</scope>
    <source>
        <strain evidence="4">JCM 30804</strain>
    </source>
</reference>
<feature type="domain" description="OmpA-like" evidence="3">
    <location>
        <begin position="172"/>
        <end position="289"/>
    </location>
</feature>
<dbReference type="PRINTS" id="PR01023">
    <property type="entry name" value="NAFLGMOTY"/>
</dbReference>
<reference evidence="4" key="2">
    <citation type="submission" date="2020-09" db="EMBL/GenBank/DDBJ databases">
        <authorList>
            <person name="Sun Q."/>
            <person name="Ohkuma M."/>
        </authorList>
    </citation>
    <scope>NUCLEOTIDE SEQUENCE</scope>
    <source>
        <strain evidence="4">JCM 30804</strain>
    </source>
</reference>
<dbReference type="AlphaFoldDB" id="A0A917JM15"/>
<dbReference type="InterPro" id="IPR006665">
    <property type="entry name" value="OmpA-like"/>
</dbReference>
<dbReference type="EMBL" id="BMPZ01000002">
    <property type="protein sequence ID" value="GGI76968.1"/>
    <property type="molecule type" value="Genomic_DNA"/>
</dbReference>
<dbReference type="PROSITE" id="PS51123">
    <property type="entry name" value="OMPA_2"/>
    <property type="match status" value="1"/>
</dbReference>
<evidence type="ECO:0000259" key="3">
    <source>
        <dbReference type="PROSITE" id="PS51123"/>
    </source>
</evidence>
<proteinExistence type="predicted"/>
<keyword evidence="4" id="KW-0282">Flagellum</keyword>
<feature type="signal peptide" evidence="2">
    <location>
        <begin position="1"/>
        <end position="19"/>
    </location>
</feature>
<sequence>MWRPALLITSLLLPSFASAELRHYVASLEDSQWRVSQNSPVACRLEHDIPMYGKAIFSSQASKDHNLNFILDMWMKPDQVTNARLMSRAPNWRPGVRSKPITTLKYQKYFNGEVPKRAAWSMLAELERGMEPTFYYADWYNQSNKIAVGLSTVNFGRTFREFKSCLANLLPYSFEDIAFTVLNYEFGGTELTRFSKQQLARVQEYLSYDNEVELVLIDAYTDSYGGRSVNKRTSIKRADSIKEFFLAKGIPQQRIHTMGHGEARHVASNTTVDERSRNRRVVIRISKPM</sequence>
<keyword evidence="5" id="KW-1185">Reference proteome</keyword>
<keyword evidence="4" id="KW-0969">Cilium</keyword>
<comment type="caution">
    <text evidence="4">The sequence shown here is derived from an EMBL/GenBank/DDBJ whole genome shotgun (WGS) entry which is preliminary data.</text>
</comment>
<dbReference type="RefSeq" id="WP_188919009.1">
    <property type="nucleotide sequence ID" value="NZ_BMPZ01000002.1"/>
</dbReference>
<keyword evidence="4" id="KW-0966">Cell projection</keyword>
<dbReference type="Gene3D" id="3.30.1330.60">
    <property type="entry name" value="OmpA-like domain"/>
    <property type="match status" value="1"/>
</dbReference>
<feature type="chain" id="PRO_5037564291" evidence="2">
    <location>
        <begin position="20"/>
        <end position="289"/>
    </location>
</feature>
<gene>
    <name evidence="4" type="primary">motY</name>
    <name evidence="4" type="ORF">GCM10009332_12890</name>
</gene>
<dbReference type="GO" id="GO:0016020">
    <property type="term" value="C:membrane"/>
    <property type="evidence" value="ECO:0007669"/>
    <property type="project" value="UniProtKB-UniRule"/>
</dbReference>
<dbReference type="Pfam" id="PF00691">
    <property type="entry name" value="OmpA"/>
    <property type="match status" value="1"/>
</dbReference>